<accession>A0A9N7TUI3</accession>
<gene>
    <name evidence="2" type="ORF">PLEPLA_LOCUS6980</name>
</gene>
<keyword evidence="3" id="KW-1185">Reference proteome</keyword>
<dbReference type="EMBL" id="CADEAL010000369">
    <property type="protein sequence ID" value="CAB1419152.1"/>
    <property type="molecule type" value="Genomic_DNA"/>
</dbReference>
<organism evidence="2 3">
    <name type="scientific">Pleuronectes platessa</name>
    <name type="common">European plaice</name>
    <dbReference type="NCBI Taxonomy" id="8262"/>
    <lineage>
        <taxon>Eukaryota</taxon>
        <taxon>Metazoa</taxon>
        <taxon>Chordata</taxon>
        <taxon>Craniata</taxon>
        <taxon>Vertebrata</taxon>
        <taxon>Euteleostomi</taxon>
        <taxon>Actinopterygii</taxon>
        <taxon>Neopterygii</taxon>
        <taxon>Teleostei</taxon>
        <taxon>Neoteleostei</taxon>
        <taxon>Acanthomorphata</taxon>
        <taxon>Carangaria</taxon>
        <taxon>Pleuronectiformes</taxon>
        <taxon>Pleuronectoidei</taxon>
        <taxon>Pleuronectidae</taxon>
        <taxon>Pleuronectes</taxon>
    </lineage>
</organism>
<comment type="caution">
    <text evidence="2">The sequence shown here is derived from an EMBL/GenBank/DDBJ whole genome shotgun (WGS) entry which is preliminary data.</text>
</comment>
<evidence type="ECO:0000256" key="1">
    <source>
        <dbReference type="SAM" id="MobiDB-lite"/>
    </source>
</evidence>
<dbReference type="Proteomes" id="UP001153269">
    <property type="component" value="Unassembled WGS sequence"/>
</dbReference>
<evidence type="ECO:0000313" key="2">
    <source>
        <dbReference type="EMBL" id="CAB1419152.1"/>
    </source>
</evidence>
<evidence type="ECO:0000313" key="3">
    <source>
        <dbReference type="Proteomes" id="UP001153269"/>
    </source>
</evidence>
<protein>
    <submittedName>
        <fullName evidence="2">Uncharacterized protein</fullName>
    </submittedName>
</protein>
<feature type="region of interest" description="Disordered" evidence="1">
    <location>
        <begin position="164"/>
        <end position="194"/>
    </location>
</feature>
<name>A0A9N7TUI3_PLEPL</name>
<dbReference type="AlphaFoldDB" id="A0A9N7TUI3"/>
<sequence length="194" mass="21280">MWPRAASNAHLTFPGCPVLWARSPGWDLHSKDTEEQCSLHCSAQRCYNESPALLNGGKDNKVDLDLTGASLQPGPTQTRDRQLEQDAAGSTCAAQPCLLFFLNMEDILFDFDHDGTTDVAFWGQMDQNFQFQTQLDTFLLDCTAATGQMSPWSSFGGPPMFPDSQLTFTDLDVQSPGEDASAEGRAPAPTSPWR</sequence>
<proteinExistence type="predicted"/>
<reference evidence="2" key="1">
    <citation type="submission" date="2020-03" db="EMBL/GenBank/DDBJ databases">
        <authorList>
            <person name="Weist P."/>
        </authorList>
    </citation>
    <scope>NUCLEOTIDE SEQUENCE</scope>
</reference>